<reference evidence="1" key="1">
    <citation type="submission" date="2014-11" db="EMBL/GenBank/DDBJ databases">
        <authorList>
            <person name="Amaro Gonzalez C."/>
        </authorList>
    </citation>
    <scope>NUCLEOTIDE SEQUENCE</scope>
</reference>
<reference evidence="1" key="2">
    <citation type="journal article" date="2015" name="Fish Shellfish Immunol.">
        <title>Early steps in the European eel (Anguilla anguilla)-Vibrio vulnificus interaction in the gills: Role of the RtxA13 toxin.</title>
        <authorList>
            <person name="Callol A."/>
            <person name="Pajuelo D."/>
            <person name="Ebbesson L."/>
            <person name="Teles M."/>
            <person name="MacKenzie S."/>
            <person name="Amaro C."/>
        </authorList>
    </citation>
    <scope>NUCLEOTIDE SEQUENCE</scope>
</reference>
<dbReference type="EMBL" id="GBXM01057113">
    <property type="protein sequence ID" value="JAH51464.1"/>
    <property type="molecule type" value="Transcribed_RNA"/>
</dbReference>
<proteinExistence type="predicted"/>
<accession>A0A0E9TCQ5</accession>
<evidence type="ECO:0000313" key="1">
    <source>
        <dbReference type="EMBL" id="JAH51464.1"/>
    </source>
</evidence>
<organism evidence="1">
    <name type="scientific">Anguilla anguilla</name>
    <name type="common">European freshwater eel</name>
    <name type="synonym">Muraena anguilla</name>
    <dbReference type="NCBI Taxonomy" id="7936"/>
    <lineage>
        <taxon>Eukaryota</taxon>
        <taxon>Metazoa</taxon>
        <taxon>Chordata</taxon>
        <taxon>Craniata</taxon>
        <taxon>Vertebrata</taxon>
        <taxon>Euteleostomi</taxon>
        <taxon>Actinopterygii</taxon>
        <taxon>Neopterygii</taxon>
        <taxon>Teleostei</taxon>
        <taxon>Anguilliformes</taxon>
        <taxon>Anguillidae</taxon>
        <taxon>Anguilla</taxon>
    </lineage>
</organism>
<name>A0A0E9TCQ5_ANGAN</name>
<dbReference type="AlphaFoldDB" id="A0A0E9TCQ5"/>
<protein>
    <submittedName>
        <fullName evidence="1">Uncharacterized protein</fullName>
    </submittedName>
</protein>
<sequence length="67" mass="7898">MRILNTELRIASICRGPGCGPRSRTYQFHKNDILIHQLGVDFGDECWNIREAWPSAQYKGRLNFHFY</sequence>